<gene>
    <name evidence="7" type="ORF">PMG71_09575</name>
</gene>
<keyword evidence="5" id="KW-0812">Transmembrane</keyword>
<proteinExistence type="inferred from homology"/>
<evidence type="ECO:0000256" key="5">
    <source>
        <dbReference type="SAM" id="Phobius"/>
    </source>
</evidence>
<keyword evidence="5" id="KW-1133">Transmembrane helix</keyword>
<dbReference type="PROSITE" id="PS51935">
    <property type="entry name" value="NLPC_P60"/>
    <property type="match status" value="1"/>
</dbReference>
<dbReference type="EMBL" id="JAQOSP010000065">
    <property type="protein sequence ID" value="MDJ1169675.1"/>
    <property type="molecule type" value="Genomic_DNA"/>
</dbReference>
<dbReference type="Pfam" id="PF00877">
    <property type="entry name" value="NLPC_P60"/>
    <property type="match status" value="1"/>
</dbReference>
<dbReference type="Gene3D" id="1.20.141.10">
    <property type="entry name" value="Chitosanase, subunit A, domain 1"/>
    <property type="match status" value="1"/>
</dbReference>
<evidence type="ECO:0000256" key="3">
    <source>
        <dbReference type="ARBA" id="ARBA00022801"/>
    </source>
</evidence>
<evidence type="ECO:0000259" key="6">
    <source>
        <dbReference type="PROSITE" id="PS51935"/>
    </source>
</evidence>
<dbReference type="SUPFAM" id="SSF53955">
    <property type="entry name" value="Lysozyme-like"/>
    <property type="match status" value="1"/>
</dbReference>
<comment type="caution">
    <text evidence="7">The sequence shown here is derived from an EMBL/GenBank/DDBJ whole genome shotgun (WGS) entry which is preliminary data.</text>
</comment>
<organism evidence="7 8">
    <name type="scientific">Roseofilum acuticapitatum BLCC-M154</name>
    <dbReference type="NCBI Taxonomy" id="3022444"/>
    <lineage>
        <taxon>Bacteria</taxon>
        <taxon>Bacillati</taxon>
        <taxon>Cyanobacteriota</taxon>
        <taxon>Cyanophyceae</taxon>
        <taxon>Desertifilales</taxon>
        <taxon>Desertifilaceae</taxon>
        <taxon>Roseofilum</taxon>
        <taxon>Roseofilum acuticapitatum</taxon>
    </lineage>
</organism>
<dbReference type="InterPro" id="IPR023346">
    <property type="entry name" value="Lysozyme-like_dom_sf"/>
</dbReference>
<keyword evidence="2" id="KW-0645">Protease</keyword>
<evidence type="ECO:0000256" key="4">
    <source>
        <dbReference type="ARBA" id="ARBA00022807"/>
    </source>
</evidence>
<keyword evidence="8" id="KW-1185">Reference proteome</keyword>
<dbReference type="GO" id="GO:0016787">
    <property type="term" value="F:hydrolase activity"/>
    <property type="evidence" value="ECO:0007669"/>
    <property type="project" value="UniProtKB-KW"/>
</dbReference>
<name>A0ABT7ARZ3_9CYAN</name>
<sequence>MVNLTDCSPDYQHQVLERRRFWSGVEDLAVGTVAIASLLFLYAPQFQPQRKALNLVSYRQESISTANSSKIVATAQNWVGKDYNPGTTAQCAYFVRSVLEEAGLSVGVTASPYDGYTTSEGYANSFFGDDIGTLIMDESQLKPGDLIAFSNTYGDWPAGTITHVGIYVGNGMMIDRPTASKPVQQRSISKFDFAVGVRLSGKAGKPTAAIAGSDFDKSVAFIFDVEGGFSDHPNDNGGATNMGITEERAKAHGLTPNQVTKEKATEIYRSDYWDAAGCGEFEYPLSLACMNTAVNSGVGKAKEFNALIGDGSAKDEAIAYAQRQEDYYHDIVSRKPDQEVFLQGWLNRSSALKKKLE</sequence>
<dbReference type="Gene3D" id="3.90.1720.10">
    <property type="entry name" value="endopeptidase domain like (from Nostoc punctiforme)"/>
    <property type="match status" value="1"/>
</dbReference>
<evidence type="ECO:0000313" key="8">
    <source>
        <dbReference type="Proteomes" id="UP001235303"/>
    </source>
</evidence>
<dbReference type="RefSeq" id="WP_283753432.1">
    <property type="nucleotide sequence ID" value="NZ_JAQOSP010000065.1"/>
</dbReference>
<evidence type="ECO:0000313" key="7">
    <source>
        <dbReference type="EMBL" id="MDJ1169675.1"/>
    </source>
</evidence>
<feature type="domain" description="NlpC/P60" evidence="6">
    <location>
        <begin position="57"/>
        <end position="207"/>
    </location>
</feature>
<dbReference type="PANTHER" id="PTHR47053">
    <property type="entry name" value="MUREIN DD-ENDOPEPTIDASE MEPH-RELATED"/>
    <property type="match status" value="1"/>
</dbReference>
<protein>
    <submittedName>
        <fullName evidence="7">Glycosyl hydrolase 108 family protein</fullName>
    </submittedName>
</protein>
<dbReference type="InterPro" id="IPR000064">
    <property type="entry name" value="NLP_P60_dom"/>
</dbReference>
<dbReference type="InterPro" id="IPR051202">
    <property type="entry name" value="Peptidase_C40"/>
</dbReference>
<dbReference type="Proteomes" id="UP001235303">
    <property type="component" value="Unassembled WGS sequence"/>
</dbReference>
<evidence type="ECO:0000256" key="2">
    <source>
        <dbReference type="ARBA" id="ARBA00022670"/>
    </source>
</evidence>
<evidence type="ECO:0000256" key="1">
    <source>
        <dbReference type="ARBA" id="ARBA00007074"/>
    </source>
</evidence>
<feature type="transmembrane region" description="Helical" evidence="5">
    <location>
        <begin position="21"/>
        <end position="43"/>
    </location>
</feature>
<dbReference type="Pfam" id="PF05838">
    <property type="entry name" value="Glyco_hydro_108"/>
    <property type="match status" value="1"/>
</dbReference>
<reference evidence="7 8" key="1">
    <citation type="submission" date="2023-01" db="EMBL/GenBank/DDBJ databases">
        <title>Novel diversity within Roseofilum (Cyanobacteria; Desertifilaceae) from marine benthic mats with descriptions of four novel species.</title>
        <authorList>
            <person name="Wang Y."/>
            <person name="Berthold D.E."/>
            <person name="Hu J."/>
            <person name="Lefler F.W."/>
            <person name="Laughinghouse H.D. IV."/>
        </authorList>
    </citation>
    <scope>NUCLEOTIDE SEQUENCE [LARGE SCALE GENOMIC DNA]</scope>
    <source>
        <strain evidence="7 8">BLCC-M154</strain>
    </source>
</reference>
<dbReference type="SUPFAM" id="SSF54001">
    <property type="entry name" value="Cysteine proteinases"/>
    <property type="match status" value="1"/>
</dbReference>
<keyword evidence="4" id="KW-0788">Thiol protease</keyword>
<dbReference type="InterPro" id="IPR008565">
    <property type="entry name" value="TtsA-like_GH18_dom"/>
</dbReference>
<dbReference type="CDD" id="cd13926">
    <property type="entry name" value="N-acetylmuramidase_GH108"/>
    <property type="match status" value="1"/>
</dbReference>
<comment type="similarity">
    <text evidence="1">Belongs to the peptidase C40 family.</text>
</comment>
<keyword evidence="3 7" id="KW-0378">Hydrolase</keyword>
<dbReference type="PANTHER" id="PTHR47053:SF1">
    <property type="entry name" value="MUREIN DD-ENDOPEPTIDASE MEPH-RELATED"/>
    <property type="match status" value="1"/>
</dbReference>
<accession>A0ABT7ARZ3</accession>
<dbReference type="InterPro" id="IPR038765">
    <property type="entry name" value="Papain-like_cys_pep_sf"/>
</dbReference>
<keyword evidence="5" id="KW-0472">Membrane</keyword>